<evidence type="ECO:0000313" key="1">
    <source>
        <dbReference type="EMBL" id="SJK86040.1"/>
    </source>
</evidence>
<name>A0A1R4AAM1_BABMR</name>
<dbReference type="AlphaFoldDB" id="A0A1R4AAM1"/>
<sequence>MGHQNSKVNLDDIRNNVVSSYPGIEEQLDIAFDYHDPEKAGFISYSLAEPLLRHLLIQYGLVDYINRFTNSQGEMDLKYVADFLYYIPELESQLKPLQDNVEVVITAGHLKSLAIIWLQKIADVYHADQAQWNKQAEIEKHMQHESTCVNRCQNDQLEREQYNDHLKLSCQVGFDQNFNGMYNVPNTDFQFENQGVTMNSYMNQIHNNPYQSNDYGVKCFVYPTANIPGGVCTSAGAILPMRRPRSPLYNGVRRQKQKPFTRCC</sequence>
<dbReference type="KEGG" id="bmic:BMR1_02g02765"/>
<proteinExistence type="predicted"/>
<dbReference type="OrthoDB" id="341684at2759"/>
<keyword evidence="2" id="KW-1185">Reference proteome</keyword>
<evidence type="ECO:0000313" key="2">
    <source>
        <dbReference type="Proteomes" id="UP000002899"/>
    </source>
</evidence>
<reference evidence="1 2" key="1">
    <citation type="journal article" date="2012" name="Nucleic Acids Res.">
        <title>Sequencing of the smallest Apicomplexan genome from the human pathogen Babesia microti.</title>
        <authorList>
            <person name="Cornillot E."/>
            <person name="Hadj-Kaddour K."/>
            <person name="Dassouli A."/>
            <person name="Noel B."/>
            <person name="Ranwez V."/>
            <person name="Vacherie B."/>
            <person name="Augagneur Y."/>
            <person name="Bres V."/>
            <person name="Duclos A."/>
            <person name="Randazzo S."/>
            <person name="Carcy B."/>
            <person name="Debierre-Grockiego F."/>
            <person name="Delbecq S."/>
            <person name="Moubri-Menage K."/>
            <person name="Shams-Eldin H."/>
            <person name="Usmani-Brown S."/>
            <person name="Bringaud F."/>
            <person name="Wincker P."/>
            <person name="Vivares C.P."/>
            <person name="Schwarz R.T."/>
            <person name="Schetters T.P."/>
            <person name="Krause P.J."/>
            <person name="Gorenflot A."/>
            <person name="Berry V."/>
            <person name="Barbe V."/>
            <person name="Ben Mamoun C."/>
        </authorList>
    </citation>
    <scope>NUCLEOTIDE SEQUENCE [LARGE SCALE GENOMIC DNA]</scope>
    <source>
        <strain evidence="1 2">RI</strain>
    </source>
</reference>
<reference evidence="1 2" key="3">
    <citation type="journal article" date="2016" name="Sci. Rep.">
        <title>Genome-wide diversity and gene expression profiling of Babesia microti isolates identify polymorphic genes that mediate host-pathogen interactions.</title>
        <authorList>
            <person name="Silva J.C."/>
            <person name="Cornillot E."/>
            <person name="McCracken C."/>
            <person name="Usmani-Brown S."/>
            <person name="Dwivedi A."/>
            <person name="Ifeonu O.O."/>
            <person name="Crabtree J."/>
            <person name="Gotia H.T."/>
            <person name="Virji A.Z."/>
            <person name="Reynes C."/>
            <person name="Colinge J."/>
            <person name="Kumar V."/>
            <person name="Lawres L."/>
            <person name="Pazzi J.E."/>
            <person name="Pablo J.V."/>
            <person name="Hung C."/>
            <person name="Brancato J."/>
            <person name="Kumari P."/>
            <person name="Orvis J."/>
            <person name="Tretina K."/>
            <person name="Chibucos M."/>
            <person name="Ott S."/>
            <person name="Sadzewicz L."/>
            <person name="Sengamalay N."/>
            <person name="Shetty A.C."/>
            <person name="Su Q."/>
            <person name="Tallon L."/>
            <person name="Fraser C.M."/>
            <person name="Frutos R."/>
            <person name="Molina D.M."/>
            <person name="Krause P.J."/>
            <person name="Ben Mamoun C."/>
        </authorList>
    </citation>
    <scope>NUCLEOTIDE SEQUENCE [LARGE SCALE GENOMIC DNA]</scope>
    <source>
        <strain evidence="1 2">RI</strain>
    </source>
</reference>
<protein>
    <submittedName>
        <fullName evidence="1">G2 protein, putative</fullName>
    </submittedName>
</protein>
<gene>
    <name evidence="1" type="ORF">BMR1_02g02765</name>
</gene>
<reference evidence="1 2" key="2">
    <citation type="journal article" date="2013" name="PLoS ONE">
        <title>Whole genome mapping and re-organization of the nuclear and mitochondrial genomes of Babesia microti isolates.</title>
        <authorList>
            <person name="Cornillot E."/>
            <person name="Dassouli A."/>
            <person name="Garg A."/>
            <person name="Pachikara N."/>
            <person name="Randazzo S."/>
            <person name="Depoix D."/>
            <person name="Carcy B."/>
            <person name="Delbecq S."/>
            <person name="Frutos R."/>
            <person name="Silva J.C."/>
            <person name="Sutton R."/>
            <person name="Krause P.J."/>
            <person name="Mamoun C.B."/>
        </authorList>
    </citation>
    <scope>NUCLEOTIDE SEQUENCE [LARGE SCALE GENOMIC DNA]</scope>
    <source>
        <strain evidence="1 2">RI</strain>
    </source>
</reference>
<dbReference type="GeneID" id="24424335"/>
<dbReference type="VEuPathDB" id="PiroplasmaDB:BMR1_02g02765"/>
<dbReference type="Proteomes" id="UP000002899">
    <property type="component" value="Chromosome II"/>
</dbReference>
<dbReference type="EMBL" id="FO082872">
    <property type="protein sequence ID" value="SJK86040.1"/>
    <property type="molecule type" value="Genomic_DNA"/>
</dbReference>
<organism evidence="1 2">
    <name type="scientific">Babesia microti (strain RI)</name>
    <dbReference type="NCBI Taxonomy" id="1133968"/>
    <lineage>
        <taxon>Eukaryota</taxon>
        <taxon>Sar</taxon>
        <taxon>Alveolata</taxon>
        <taxon>Apicomplexa</taxon>
        <taxon>Aconoidasida</taxon>
        <taxon>Piroplasmida</taxon>
        <taxon>Babesiidae</taxon>
        <taxon>Babesia</taxon>
    </lineage>
</organism>
<dbReference type="RefSeq" id="XP_021338237.1">
    <property type="nucleotide sequence ID" value="XM_021481614.1"/>
</dbReference>
<accession>A0A1R4AAM1</accession>